<feature type="chain" id="PRO_5047167043" evidence="2">
    <location>
        <begin position="32"/>
        <end position="1194"/>
    </location>
</feature>
<dbReference type="Gene3D" id="2.60.120.260">
    <property type="entry name" value="Galactose-binding domain-like"/>
    <property type="match status" value="2"/>
</dbReference>
<evidence type="ECO:0000256" key="1">
    <source>
        <dbReference type="SAM" id="MobiDB-lite"/>
    </source>
</evidence>
<keyword evidence="5" id="KW-1185">Reference proteome</keyword>
<reference evidence="5" key="1">
    <citation type="journal article" date="2019" name="Int. J. Syst. Evol. Microbiol.">
        <title>The Global Catalogue of Microorganisms (GCM) 10K type strain sequencing project: providing services to taxonomists for standard genome sequencing and annotation.</title>
        <authorList>
            <consortium name="The Broad Institute Genomics Platform"/>
            <consortium name="The Broad Institute Genome Sequencing Center for Infectious Disease"/>
            <person name="Wu L."/>
            <person name="Ma J."/>
        </authorList>
    </citation>
    <scope>NUCLEOTIDE SEQUENCE [LARGE SCALE GENOMIC DNA]</scope>
    <source>
        <strain evidence="5">JCM 16908</strain>
    </source>
</reference>
<organism evidence="4 5">
    <name type="scientific">Sphaerisporangium flaviroseum</name>
    <dbReference type="NCBI Taxonomy" id="509199"/>
    <lineage>
        <taxon>Bacteria</taxon>
        <taxon>Bacillati</taxon>
        <taxon>Actinomycetota</taxon>
        <taxon>Actinomycetes</taxon>
        <taxon>Streptosporangiales</taxon>
        <taxon>Streptosporangiaceae</taxon>
        <taxon>Sphaerisporangium</taxon>
    </lineage>
</organism>
<dbReference type="Pfam" id="PF07705">
    <property type="entry name" value="CARDB"/>
    <property type="match status" value="1"/>
</dbReference>
<evidence type="ECO:0000313" key="5">
    <source>
        <dbReference type="Proteomes" id="UP001500888"/>
    </source>
</evidence>
<proteinExistence type="predicted"/>
<dbReference type="Proteomes" id="UP001500888">
    <property type="component" value="Unassembled WGS sequence"/>
</dbReference>
<dbReference type="InterPro" id="IPR000421">
    <property type="entry name" value="FA58C"/>
</dbReference>
<dbReference type="SUPFAM" id="SSF49785">
    <property type="entry name" value="Galactose-binding domain-like"/>
    <property type="match status" value="2"/>
</dbReference>
<dbReference type="Pfam" id="PF22816">
    <property type="entry name" value="CatAgl_D2"/>
    <property type="match status" value="1"/>
</dbReference>
<dbReference type="EMBL" id="BAAAZR010000008">
    <property type="protein sequence ID" value="GAA3814185.1"/>
    <property type="molecule type" value="Genomic_DNA"/>
</dbReference>
<dbReference type="InterPro" id="IPR036116">
    <property type="entry name" value="FN3_sf"/>
</dbReference>
<dbReference type="InterPro" id="IPR033801">
    <property type="entry name" value="CBM6-CBM35-CBM36-like_1"/>
</dbReference>
<dbReference type="InterPro" id="IPR013783">
    <property type="entry name" value="Ig-like_fold"/>
</dbReference>
<protein>
    <submittedName>
        <fullName evidence="4">CARDB domain-containing protein</fullName>
    </submittedName>
</protein>
<dbReference type="RefSeq" id="WP_344941610.1">
    <property type="nucleotide sequence ID" value="NZ_BAAAZR010000008.1"/>
</dbReference>
<feature type="signal peptide" evidence="2">
    <location>
        <begin position="1"/>
        <end position="31"/>
    </location>
</feature>
<dbReference type="Gene3D" id="2.60.40.10">
    <property type="entry name" value="Immunoglobulins"/>
    <property type="match status" value="3"/>
</dbReference>
<gene>
    <name evidence="4" type="ORF">GCM10022226_38820</name>
</gene>
<dbReference type="CDD" id="cd14490">
    <property type="entry name" value="CBM6-CBM35-CBM36_like_1"/>
    <property type="match status" value="1"/>
</dbReference>
<dbReference type="SMART" id="SM00231">
    <property type="entry name" value="FA58C"/>
    <property type="match status" value="1"/>
</dbReference>
<dbReference type="Gene3D" id="2.160.20.10">
    <property type="entry name" value="Single-stranded right-handed beta-helix, Pectin lyase-like"/>
    <property type="match status" value="1"/>
</dbReference>
<evidence type="ECO:0000313" key="4">
    <source>
        <dbReference type="EMBL" id="GAA3814185.1"/>
    </source>
</evidence>
<accession>A0ABP7IB75</accession>
<dbReference type="InterPro" id="IPR006626">
    <property type="entry name" value="PbH1"/>
</dbReference>
<dbReference type="PROSITE" id="PS50022">
    <property type="entry name" value="FA58C_3"/>
    <property type="match status" value="2"/>
</dbReference>
<dbReference type="SUPFAM" id="SSF49265">
    <property type="entry name" value="Fibronectin type III"/>
    <property type="match status" value="1"/>
</dbReference>
<dbReference type="Pfam" id="PF00754">
    <property type="entry name" value="F5_F8_type_C"/>
    <property type="match status" value="2"/>
</dbReference>
<dbReference type="SUPFAM" id="SSF51126">
    <property type="entry name" value="Pectin lyase-like"/>
    <property type="match status" value="1"/>
</dbReference>
<feature type="domain" description="F5/8 type C" evidence="3">
    <location>
        <begin position="29"/>
        <end position="171"/>
    </location>
</feature>
<sequence length="1194" mass="123999">MRKRQPLLRLVAAMVAAGLLVLVGPVLPASAAGPNLAAGKTASASSVADVYQAANVNDGNQGTYWESANNAFPQWVQVDLGSAVSVNQVILKLPPPAAWATRTQTLAVQGSTTGSSFSTIVGSAGYVFNPSTGNTVTINFTATSTRYVRLNITGNTGWPAGQISEFEVYGPSTGGDATPPTAPGNLAYTQPASGQIRLTWNASTDDVGVTGYDVYANNALRGSVAGNVLTYTDNQPDTATVSYYVRAKDASGKQSPNSNTVTRTGSGGGGSNLAVGKPITASSSVFTFVATNANDNNVATYWEGNGNSYPNTLTVQLGANADVNSVVLKLNPDSSWGTRTQTIQVLGREQSATSFTNLSSAAVYTFNPASQNTVTIPVSGRVADVQLRITTNSGAPAGQVAEFQVVGTAAPNPDLTITGMTSAPASPVETDAVTLTATVRNAGSAASGATNVNFYLGTTKAGAASVGALAAGASATVSANIGPRDAGTYPLSAKVDEANGVVEQNETNNTYTNPSSLVVRPVDSSDLIATTSWTPSNPAAGNVVTFSVAIKNQGTVASAGGAHGITLTVTNDSGTVVRTLTGSYSGAIAAGATTSPVNLGTWTAANGKYTVRTVLANDANELPVKQANNTSTKPFFVGRGANMPYDSYEAEDAVVGGGAAVVGPNRNIGDLAGEASGRRAVTLNSTGSYVEFTTKASTNTLVTRFSIPDAAGGGGINSTLNIYVNGTFLKPINLTSKYAWLYGAEAGPGNSPGPGPRHIYDEANVMLGTTVPAGSKIRLQKDPANTTTYAIDFINTEQVSPIANPDPARYAVPTGFGHQDVQNALDRARQDTNLVGVYLPAGDYQTTGKFYVYGKATKVVGAGPWYTRFFAPTTQDNTDVGFDAQSSANGSTFSGFAYFGNYVTRIDGPGKVFNFSNVANMVIDNVWVEHTVCMYWGANTDNITIKNSRIRDTFADGINMTNGSTNNLVSNIEARSTGDDSFALFSAIDAGGADEKDNVYENLTAILPWRAAGLAVYGGYANTFRNIYIADTLTYSGITISSLDFGYPMNGFGASPPTTFDNISIVRAGGHFWGAQTFPGIWIFSASKVFQGIRVSNVDIVDPTYSGIMFQTNYVGGQPQFPVKDTIFTNVSITGAQKSGDAFDAKSGFGIWVNEMPEAGQGPAVGSATFNNLTLSNNAVDIKNTTSTFTIVRN</sequence>
<feature type="domain" description="F5/8 type C" evidence="3">
    <location>
        <begin position="262"/>
        <end position="408"/>
    </location>
</feature>
<dbReference type="InterPro" id="IPR055149">
    <property type="entry name" value="Agl_cat_D2"/>
</dbReference>
<feature type="region of interest" description="Disordered" evidence="1">
    <location>
        <begin position="250"/>
        <end position="272"/>
    </location>
</feature>
<evidence type="ECO:0000259" key="3">
    <source>
        <dbReference type="PROSITE" id="PS50022"/>
    </source>
</evidence>
<dbReference type="Pfam" id="PF22815">
    <property type="entry name" value="CatAgl_D1"/>
    <property type="match status" value="1"/>
</dbReference>
<dbReference type="SMART" id="SM00710">
    <property type="entry name" value="PbH1"/>
    <property type="match status" value="7"/>
</dbReference>
<dbReference type="InterPro" id="IPR011635">
    <property type="entry name" value="CARDB"/>
</dbReference>
<keyword evidence="2" id="KW-0732">Signal</keyword>
<dbReference type="InterPro" id="IPR008979">
    <property type="entry name" value="Galactose-bd-like_sf"/>
</dbReference>
<evidence type="ECO:0000256" key="2">
    <source>
        <dbReference type="SAM" id="SignalP"/>
    </source>
</evidence>
<dbReference type="InterPro" id="IPR011050">
    <property type="entry name" value="Pectin_lyase_fold/virulence"/>
</dbReference>
<comment type="caution">
    <text evidence="4">The sequence shown here is derived from an EMBL/GenBank/DDBJ whole genome shotgun (WGS) entry which is preliminary data.</text>
</comment>
<name>A0ABP7IB75_9ACTN</name>
<dbReference type="InterPro" id="IPR012334">
    <property type="entry name" value="Pectin_lyas_fold"/>
</dbReference>